<protein>
    <submittedName>
        <fullName evidence="3">Enoyl-CoA hydratase</fullName>
    </submittedName>
</protein>
<dbReference type="CDD" id="cd06558">
    <property type="entry name" value="crotonase-like"/>
    <property type="match status" value="1"/>
</dbReference>
<dbReference type="EMBL" id="QCYG01000002">
    <property type="protein sequence ID" value="PVA07808.1"/>
    <property type="molecule type" value="Genomic_DNA"/>
</dbReference>
<dbReference type="Gene3D" id="3.90.226.10">
    <property type="entry name" value="2-enoyl-CoA Hydratase, Chain A, domain 1"/>
    <property type="match status" value="1"/>
</dbReference>
<sequence length="204" mass="20819">MIAHDVSDGCLTLTLNRPDKANALSEAMLAELADAVEGATHPVLVLTGAGSVFSAGADLEEVRRAALATSPQWERLSTAVAGFEGLSVAALNGACAGGALGMVLACDLRIAVAGARFFYPVVKMGVLPQPSDPARLVALAGPATAKRILLCGAKLSAEEALATGLIDHICTGALDAAVTEMTETARAADPAHLRAIKRMIPQPL</sequence>
<dbReference type="OrthoDB" id="5730382at2"/>
<evidence type="ECO:0000313" key="4">
    <source>
        <dbReference type="Proteomes" id="UP000244817"/>
    </source>
</evidence>
<dbReference type="Proteomes" id="UP000244817">
    <property type="component" value="Unassembled WGS sequence"/>
</dbReference>
<dbReference type="InterPro" id="IPR029045">
    <property type="entry name" value="ClpP/crotonase-like_dom_sf"/>
</dbReference>
<dbReference type="AlphaFoldDB" id="A0A2T7G094"/>
<gene>
    <name evidence="3" type="ORF">DC363_04075</name>
</gene>
<evidence type="ECO:0000256" key="1">
    <source>
        <dbReference type="ARBA" id="ARBA00005254"/>
    </source>
</evidence>
<dbReference type="InterPro" id="IPR018376">
    <property type="entry name" value="Enoyl-CoA_hyd/isom_CS"/>
</dbReference>
<dbReference type="Pfam" id="PF00378">
    <property type="entry name" value="ECH_1"/>
    <property type="match status" value="1"/>
</dbReference>
<keyword evidence="4" id="KW-1185">Reference proteome</keyword>
<comment type="caution">
    <text evidence="3">The sequence shown here is derived from an EMBL/GenBank/DDBJ whole genome shotgun (WGS) entry which is preliminary data.</text>
</comment>
<accession>A0A2T7G094</accession>
<comment type="similarity">
    <text evidence="1 2">Belongs to the enoyl-CoA hydratase/isomerase family.</text>
</comment>
<evidence type="ECO:0000256" key="2">
    <source>
        <dbReference type="RuleBase" id="RU003707"/>
    </source>
</evidence>
<name>A0A2T7G094_9RHOB</name>
<dbReference type="InterPro" id="IPR001753">
    <property type="entry name" value="Enoyl-CoA_hydra/iso"/>
</dbReference>
<dbReference type="RefSeq" id="WP_108639850.1">
    <property type="nucleotide sequence ID" value="NZ_QCYG01000002.1"/>
</dbReference>
<proteinExistence type="inferred from homology"/>
<dbReference type="GO" id="GO:0006635">
    <property type="term" value="P:fatty acid beta-oxidation"/>
    <property type="evidence" value="ECO:0007669"/>
    <property type="project" value="TreeGrafter"/>
</dbReference>
<evidence type="ECO:0000313" key="3">
    <source>
        <dbReference type="EMBL" id="PVA07808.1"/>
    </source>
</evidence>
<organism evidence="3 4">
    <name type="scientific">Thalassorhabdomicrobium marinisediminis</name>
    <dbReference type="NCBI Taxonomy" id="2170577"/>
    <lineage>
        <taxon>Bacteria</taxon>
        <taxon>Pseudomonadati</taxon>
        <taxon>Pseudomonadota</taxon>
        <taxon>Alphaproteobacteria</taxon>
        <taxon>Rhodobacterales</taxon>
        <taxon>Paracoccaceae</taxon>
        <taxon>Thalassorhabdomicrobium</taxon>
    </lineage>
</organism>
<dbReference type="SUPFAM" id="SSF52096">
    <property type="entry name" value="ClpP/crotonase"/>
    <property type="match status" value="1"/>
</dbReference>
<dbReference type="PANTHER" id="PTHR11941">
    <property type="entry name" value="ENOYL-COA HYDRATASE-RELATED"/>
    <property type="match status" value="1"/>
</dbReference>
<reference evidence="3 4" key="1">
    <citation type="submission" date="2018-04" db="EMBL/GenBank/DDBJ databases">
        <title>Pelagivirga bohaiensis gen. nov., sp. nov., a bacterium isolated from the Bohai Sea.</title>
        <authorList>
            <person name="Ji X."/>
        </authorList>
    </citation>
    <scope>NUCLEOTIDE SEQUENCE [LARGE SCALE GENOMIC DNA]</scope>
    <source>
        <strain evidence="3 4">BH-SD16</strain>
    </source>
</reference>
<dbReference type="GO" id="GO:0003824">
    <property type="term" value="F:catalytic activity"/>
    <property type="evidence" value="ECO:0007669"/>
    <property type="project" value="InterPro"/>
</dbReference>
<dbReference type="PROSITE" id="PS00166">
    <property type="entry name" value="ENOYL_COA_HYDRATASE"/>
    <property type="match status" value="1"/>
</dbReference>
<dbReference type="PANTHER" id="PTHR11941:SF54">
    <property type="entry name" value="ENOYL-COA HYDRATASE, MITOCHONDRIAL"/>
    <property type="match status" value="1"/>
</dbReference>